<dbReference type="AlphaFoldDB" id="A0A1D2ME49"/>
<evidence type="ECO:0000256" key="1">
    <source>
        <dbReference type="SAM" id="MobiDB-lite"/>
    </source>
</evidence>
<name>A0A1D2ME49_ORCCI</name>
<keyword evidence="3" id="KW-1185">Reference proteome</keyword>
<feature type="region of interest" description="Disordered" evidence="1">
    <location>
        <begin position="267"/>
        <end position="374"/>
    </location>
</feature>
<reference evidence="2 3" key="1">
    <citation type="journal article" date="2016" name="Genome Biol. Evol.">
        <title>Gene Family Evolution Reflects Adaptation to Soil Environmental Stressors in the Genome of the Collembolan Orchesella cincta.</title>
        <authorList>
            <person name="Faddeeva-Vakhrusheva A."/>
            <person name="Derks M.F."/>
            <person name="Anvar S.Y."/>
            <person name="Agamennone V."/>
            <person name="Suring W."/>
            <person name="Smit S."/>
            <person name="van Straalen N.M."/>
            <person name="Roelofs D."/>
        </authorList>
    </citation>
    <scope>NUCLEOTIDE SEQUENCE [LARGE SCALE GENOMIC DNA]</scope>
    <source>
        <tissue evidence="2">Mixed pool</tissue>
    </source>
</reference>
<accession>A0A1D2ME49</accession>
<dbReference type="SUPFAM" id="SSF52540">
    <property type="entry name" value="P-loop containing nucleoside triphosphate hydrolases"/>
    <property type="match status" value="1"/>
</dbReference>
<dbReference type="InterPro" id="IPR027417">
    <property type="entry name" value="P-loop_NTPase"/>
</dbReference>
<dbReference type="Proteomes" id="UP000094527">
    <property type="component" value="Unassembled WGS sequence"/>
</dbReference>
<proteinExistence type="predicted"/>
<feature type="region of interest" description="Disordered" evidence="1">
    <location>
        <begin position="427"/>
        <end position="449"/>
    </location>
</feature>
<sequence>MEKLTLCRRAGDRLVLDYENLAKVKEIKNFDPELPVAIISIIGEPESGKTTHTNLVIQNLQHKGGNGWLDKIDVSSTSPKKVARLPGFSIFSETEEESGISLWPEAFCIKKRNVLLLHVHYSIYDKRSNRRDSLEYLLALLSSRIVEVIWKQNEFRYLDIYQTLGKEKCLDYACKSVLYLLRKNDDKTKEVGRDAVKWLETRIPNKALAPLNKKLKSLGIVHIPDSAKRLQTSRNIKRGYLELESDMYNALYDSTSLIVDDEHVFPKHISEDGGTSPPNSKATPPPPPPPSNSQAPPHPTKFTSSNTPPPPPNSQAPKPPPPPPLTPPISPVLTRATNNPDTTANTITSETNTSTGNTVPINDPTETSDDATSSIGVFDDSNFLSGIKGGFSRLKPPVPPKSDHVIAMTAGKPTDLLSALSDRFKAMQANNEADNNNGTDDEDWDTKDD</sequence>
<feature type="compositionally biased region" description="Pro residues" evidence="1">
    <location>
        <begin position="283"/>
        <end position="299"/>
    </location>
</feature>
<feature type="compositionally biased region" description="Acidic residues" evidence="1">
    <location>
        <begin position="439"/>
        <end position="449"/>
    </location>
</feature>
<evidence type="ECO:0000313" key="3">
    <source>
        <dbReference type="Proteomes" id="UP000094527"/>
    </source>
</evidence>
<dbReference type="EMBL" id="LJIJ01001625">
    <property type="protein sequence ID" value="ODM91213.1"/>
    <property type="molecule type" value="Genomic_DNA"/>
</dbReference>
<organism evidence="2 3">
    <name type="scientific">Orchesella cincta</name>
    <name type="common">Springtail</name>
    <name type="synonym">Podura cincta</name>
    <dbReference type="NCBI Taxonomy" id="48709"/>
    <lineage>
        <taxon>Eukaryota</taxon>
        <taxon>Metazoa</taxon>
        <taxon>Ecdysozoa</taxon>
        <taxon>Arthropoda</taxon>
        <taxon>Hexapoda</taxon>
        <taxon>Collembola</taxon>
        <taxon>Entomobryomorpha</taxon>
        <taxon>Entomobryoidea</taxon>
        <taxon>Orchesellidae</taxon>
        <taxon>Orchesellinae</taxon>
        <taxon>Orchesella</taxon>
    </lineage>
</organism>
<feature type="compositionally biased region" description="Pro residues" evidence="1">
    <location>
        <begin position="307"/>
        <end position="330"/>
    </location>
</feature>
<feature type="compositionally biased region" description="Polar residues" evidence="1">
    <location>
        <begin position="428"/>
        <end position="438"/>
    </location>
</feature>
<dbReference type="Gene3D" id="3.40.50.300">
    <property type="entry name" value="P-loop containing nucleotide triphosphate hydrolases"/>
    <property type="match status" value="1"/>
</dbReference>
<evidence type="ECO:0000313" key="2">
    <source>
        <dbReference type="EMBL" id="ODM91213.1"/>
    </source>
</evidence>
<comment type="caution">
    <text evidence="2">The sequence shown here is derived from an EMBL/GenBank/DDBJ whole genome shotgun (WGS) entry which is preliminary data.</text>
</comment>
<protein>
    <submittedName>
        <fullName evidence="2">Uncharacterized protein</fullName>
    </submittedName>
</protein>
<gene>
    <name evidence="2" type="ORF">Ocin01_15469</name>
</gene>
<feature type="compositionally biased region" description="Low complexity" evidence="1">
    <location>
        <begin position="342"/>
        <end position="358"/>
    </location>
</feature>